<gene>
    <name evidence="9" type="ORF">EV137_1284</name>
</gene>
<evidence type="ECO:0000256" key="3">
    <source>
        <dbReference type="ARBA" id="ARBA00022741"/>
    </source>
</evidence>
<feature type="domain" description="ABC transporter" evidence="8">
    <location>
        <begin position="346"/>
        <end position="584"/>
    </location>
</feature>
<dbReference type="Proteomes" id="UP000295060">
    <property type="component" value="Unassembled WGS sequence"/>
</dbReference>
<name>A0ABY2FM63_9ACTN</name>
<accession>A0ABY2FM63</accession>
<protein>
    <submittedName>
        <fullName evidence="9">ABC-type multidrug transport system fused ATPase/permease subunit</fullName>
    </submittedName>
</protein>
<organism evidence="9 10">
    <name type="scientific">Kribbella pratensis</name>
    <dbReference type="NCBI Taxonomy" id="2512112"/>
    <lineage>
        <taxon>Bacteria</taxon>
        <taxon>Bacillati</taxon>
        <taxon>Actinomycetota</taxon>
        <taxon>Actinomycetes</taxon>
        <taxon>Propionibacteriales</taxon>
        <taxon>Kribbellaceae</taxon>
        <taxon>Kribbella</taxon>
    </lineage>
</organism>
<dbReference type="PROSITE" id="PS00211">
    <property type="entry name" value="ABC_TRANSPORTER_1"/>
    <property type="match status" value="1"/>
</dbReference>
<keyword evidence="3" id="KW-0547">Nucleotide-binding</keyword>
<dbReference type="SUPFAM" id="SSF90123">
    <property type="entry name" value="ABC transporter transmembrane region"/>
    <property type="match status" value="1"/>
</dbReference>
<dbReference type="InterPro" id="IPR027417">
    <property type="entry name" value="P-loop_NTPase"/>
</dbReference>
<proteinExistence type="predicted"/>
<dbReference type="InterPro" id="IPR003439">
    <property type="entry name" value="ABC_transporter-like_ATP-bd"/>
</dbReference>
<dbReference type="PANTHER" id="PTHR43394:SF1">
    <property type="entry name" value="ATP-BINDING CASSETTE SUB-FAMILY B MEMBER 10, MITOCHONDRIAL"/>
    <property type="match status" value="1"/>
</dbReference>
<evidence type="ECO:0000256" key="2">
    <source>
        <dbReference type="ARBA" id="ARBA00022692"/>
    </source>
</evidence>
<evidence type="ECO:0000256" key="1">
    <source>
        <dbReference type="ARBA" id="ARBA00004651"/>
    </source>
</evidence>
<dbReference type="PANTHER" id="PTHR43394">
    <property type="entry name" value="ATP-DEPENDENT PERMEASE MDL1, MITOCHONDRIAL"/>
    <property type="match status" value="1"/>
</dbReference>
<keyword evidence="2 7" id="KW-0812">Transmembrane</keyword>
<dbReference type="InterPro" id="IPR017871">
    <property type="entry name" value="ABC_transporter-like_CS"/>
</dbReference>
<feature type="transmembrane region" description="Helical" evidence="7">
    <location>
        <begin position="61"/>
        <end position="78"/>
    </location>
</feature>
<dbReference type="Gene3D" id="3.40.50.300">
    <property type="entry name" value="P-loop containing nucleotide triphosphate hydrolases"/>
    <property type="match status" value="1"/>
</dbReference>
<feature type="transmembrane region" description="Helical" evidence="7">
    <location>
        <begin position="152"/>
        <end position="181"/>
    </location>
</feature>
<dbReference type="EMBL" id="SODU01000001">
    <property type="protein sequence ID" value="TDW93986.1"/>
    <property type="molecule type" value="Genomic_DNA"/>
</dbReference>
<dbReference type="Gene3D" id="1.20.1560.10">
    <property type="entry name" value="ABC transporter type 1, transmembrane domain"/>
    <property type="match status" value="1"/>
</dbReference>
<dbReference type="CDD" id="cd03228">
    <property type="entry name" value="ABCC_MRP_Like"/>
    <property type="match status" value="1"/>
</dbReference>
<keyword evidence="6 7" id="KW-0472">Membrane</keyword>
<feature type="transmembrane region" description="Helical" evidence="7">
    <location>
        <begin position="29"/>
        <end position="54"/>
    </location>
</feature>
<keyword evidence="4" id="KW-0067">ATP-binding</keyword>
<reference evidence="9 10" key="1">
    <citation type="submission" date="2019-03" db="EMBL/GenBank/DDBJ databases">
        <title>Genomic Encyclopedia of Type Strains, Phase III (KMG-III): the genomes of soil and plant-associated and newly described type strains.</title>
        <authorList>
            <person name="Whitman W."/>
        </authorList>
    </citation>
    <scope>NUCLEOTIDE SEQUENCE [LARGE SCALE GENOMIC DNA]</scope>
    <source>
        <strain evidence="9 10">VKMAc-2574</strain>
    </source>
</reference>
<sequence length="594" mass="62937">MLLTWVVSGLWRFAGVAWGAGRGLVVLTTGMVVLAAGAPVGTAVALGQVVAGVARGDRGHAVGWAVVAGVCLLLQWLGGALQRAAATALGERVDARLQHELMRAVAAPSGVRHLEDPATAALVEVGRDTFRADWARPGRLANTIGGLATGRIILLASGVILAGFHWWLGAGLLVAGVWAAYEDRVASRTEAGHHYGATESARRMRYFNDLGTTPPAAKEIRLFGLPEFLVGRHGETWAATMQRILTPAGRRPLIATAFLGVVVLGGIVLVVREAMAGRLAVGPTATYVQTFLIALGGIQQSSWSGLQTELALATLDRYDEAMGAIAPTATIAHGSQPATGMPEREIAFRNVSFGYPGTNRRVLKDLDLVIPAGKSLAVVGANGAGKTSLVKLLCGLYEPNEGTVLIDGVELQDLDTDDWRRRLAVVFQQPVRLPMSAHANVRFGRGDADIGIAVERAGAKSIVEALPNGGETVLSAEFDGGVELSGGEWQRLGLARALYAVQQGASVLVLDEPAAHLDARSEAELYRRFLDLTAGLTTILISHRFSTVRQASSIVVLDEGRVIERGSHDELLERDGTYAHLFRLQAARFEGGPE</sequence>
<keyword evidence="5 7" id="KW-1133">Transmembrane helix</keyword>
<dbReference type="SMART" id="SM00382">
    <property type="entry name" value="AAA"/>
    <property type="match status" value="1"/>
</dbReference>
<dbReference type="Pfam" id="PF00005">
    <property type="entry name" value="ABC_tran"/>
    <property type="match status" value="1"/>
</dbReference>
<evidence type="ECO:0000313" key="9">
    <source>
        <dbReference type="EMBL" id="TDW93986.1"/>
    </source>
</evidence>
<evidence type="ECO:0000313" key="10">
    <source>
        <dbReference type="Proteomes" id="UP000295060"/>
    </source>
</evidence>
<dbReference type="SUPFAM" id="SSF52540">
    <property type="entry name" value="P-loop containing nucleoside triphosphate hydrolases"/>
    <property type="match status" value="1"/>
</dbReference>
<dbReference type="InterPro" id="IPR036640">
    <property type="entry name" value="ABC1_TM_sf"/>
</dbReference>
<evidence type="ECO:0000256" key="6">
    <source>
        <dbReference type="ARBA" id="ARBA00023136"/>
    </source>
</evidence>
<dbReference type="InterPro" id="IPR039421">
    <property type="entry name" value="Type_1_exporter"/>
</dbReference>
<evidence type="ECO:0000256" key="5">
    <source>
        <dbReference type="ARBA" id="ARBA00022989"/>
    </source>
</evidence>
<dbReference type="InterPro" id="IPR003593">
    <property type="entry name" value="AAA+_ATPase"/>
</dbReference>
<evidence type="ECO:0000256" key="7">
    <source>
        <dbReference type="SAM" id="Phobius"/>
    </source>
</evidence>
<comment type="subcellular location">
    <subcellularLocation>
        <location evidence="1">Cell membrane</location>
        <topology evidence="1">Multi-pass membrane protein</topology>
    </subcellularLocation>
</comment>
<keyword evidence="10" id="KW-1185">Reference proteome</keyword>
<dbReference type="PROSITE" id="PS50893">
    <property type="entry name" value="ABC_TRANSPORTER_2"/>
    <property type="match status" value="1"/>
</dbReference>
<comment type="caution">
    <text evidence="9">The sequence shown here is derived from an EMBL/GenBank/DDBJ whole genome shotgun (WGS) entry which is preliminary data.</text>
</comment>
<feature type="transmembrane region" description="Helical" evidence="7">
    <location>
        <begin position="253"/>
        <end position="271"/>
    </location>
</feature>
<evidence type="ECO:0000259" key="8">
    <source>
        <dbReference type="PROSITE" id="PS50893"/>
    </source>
</evidence>
<evidence type="ECO:0000256" key="4">
    <source>
        <dbReference type="ARBA" id="ARBA00022840"/>
    </source>
</evidence>